<organism evidence="1 2">
    <name type="scientific">Amycolatopsis xylanica</name>
    <dbReference type="NCBI Taxonomy" id="589385"/>
    <lineage>
        <taxon>Bacteria</taxon>
        <taxon>Bacillati</taxon>
        <taxon>Actinomycetota</taxon>
        <taxon>Actinomycetes</taxon>
        <taxon>Pseudonocardiales</taxon>
        <taxon>Pseudonocardiaceae</taxon>
        <taxon>Amycolatopsis</taxon>
    </lineage>
</organism>
<dbReference type="EMBL" id="FNON01000001">
    <property type="protein sequence ID" value="SDW54482.1"/>
    <property type="molecule type" value="Genomic_DNA"/>
</dbReference>
<accession>A0A1H2UE88</accession>
<proteinExistence type="predicted"/>
<keyword evidence="2" id="KW-1185">Reference proteome</keyword>
<gene>
    <name evidence="1" type="ORF">SAMN05421504_101863</name>
</gene>
<sequence length="65" mass="6854">MTMTDVESTVDLLGTPLTPDETELLDLHRRLTDLASRDLAPTAATAVAGALTQLTLAVNALALTY</sequence>
<reference evidence="1 2" key="1">
    <citation type="submission" date="2016-10" db="EMBL/GenBank/DDBJ databases">
        <authorList>
            <person name="de Groot N.N."/>
        </authorList>
    </citation>
    <scope>NUCLEOTIDE SEQUENCE [LARGE SCALE GENOMIC DNA]</scope>
    <source>
        <strain evidence="1 2">CPCC 202699</strain>
    </source>
</reference>
<dbReference type="Proteomes" id="UP000199515">
    <property type="component" value="Unassembled WGS sequence"/>
</dbReference>
<dbReference type="STRING" id="589385.SAMN05421504_101863"/>
<evidence type="ECO:0000313" key="2">
    <source>
        <dbReference type="Proteomes" id="UP000199515"/>
    </source>
</evidence>
<dbReference type="AlphaFoldDB" id="A0A1H2UE88"/>
<evidence type="ECO:0000313" key="1">
    <source>
        <dbReference type="EMBL" id="SDW54482.1"/>
    </source>
</evidence>
<dbReference type="RefSeq" id="WP_091286783.1">
    <property type="nucleotide sequence ID" value="NZ_FNON01000001.1"/>
</dbReference>
<name>A0A1H2UE88_9PSEU</name>
<protein>
    <submittedName>
        <fullName evidence="1">Uncharacterized protein</fullName>
    </submittedName>
</protein>